<dbReference type="RefSeq" id="WP_131596247.1">
    <property type="nucleotide sequence ID" value="NZ_SJSL01000002.1"/>
</dbReference>
<sequence>MTSRLSHHSFILVCLLSVITLYSCSSRKHAAISNTKAAGIAEAMSHLKSKKLYRFITDWTGVRYRLGGLDKSGIDCSGFALLLQKDIYGFSLPRRSRDQADAVNERKVSQLKEGDLIFFSFGGGAVDHVGVYLDNDYFVHASTSKGVIVDDLRLPVYQKAIVKAGSLKN</sequence>
<dbReference type="InterPro" id="IPR000064">
    <property type="entry name" value="NLP_P60_dom"/>
</dbReference>
<keyword evidence="4 7" id="KW-0378">Hydrolase</keyword>
<protein>
    <submittedName>
        <fullName evidence="7">Hydrolase</fullName>
    </submittedName>
</protein>
<keyword evidence="3" id="KW-0732">Signal</keyword>
<dbReference type="PANTHER" id="PTHR47360:SF1">
    <property type="entry name" value="ENDOPEPTIDASE NLPC-RELATED"/>
    <property type="match status" value="1"/>
</dbReference>
<evidence type="ECO:0000313" key="8">
    <source>
        <dbReference type="Proteomes" id="UP000293347"/>
    </source>
</evidence>
<evidence type="ECO:0000256" key="1">
    <source>
        <dbReference type="ARBA" id="ARBA00007074"/>
    </source>
</evidence>
<dbReference type="InterPro" id="IPR038765">
    <property type="entry name" value="Papain-like_cys_pep_sf"/>
</dbReference>
<dbReference type="PROSITE" id="PS51257">
    <property type="entry name" value="PROKAR_LIPOPROTEIN"/>
    <property type="match status" value="1"/>
</dbReference>
<evidence type="ECO:0000256" key="4">
    <source>
        <dbReference type="ARBA" id="ARBA00022801"/>
    </source>
</evidence>
<accession>A0A4V2MLB7</accession>
<keyword evidence="8" id="KW-1185">Reference proteome</keyword>
<dbReference type="SUPFAM" id="SSF54001">
    <property type="entry name" value="Cysteine proteinases"/>
    <property type="match status" value="1"/>
</dbReference>
<dbReference type="AlphaFoldDB" id="A0A4V2MLB7"/>
<evidence type="ECO:0000313" key="7">
    <source>
        <dbReference type="EMBL" id="TCD01447.1"/>
    </source>
</evidence>
<reference evidence="7 8" key="1">
    <citation type="submission" date="2019-02" db="EMBL/GenBank/DDBJ databases">
        <title>Pedobacter sp. RP-1-14 sp. nov., isolated from Arctic soil.</title>
        <authorList>
            <person name="Dahal R.H."/>
        </authorList>
    </citation>
    <scope>NUCLEOTIDE SEQUENCE [LARGE SCALE GENOMIC DNA]</scope>
    <source>
        <strain evidence="7 8">RP-1-14</strain>
    </source>
</reference>
<dbReference type="PROSITE" id="PS51935">
    <property type="entry name" value="NLPC_P60"/>
    <property type="match status" value="1"/>
</dbReference>
<dbReference type="Pfam" id="PF00877">
    <property type="entry name" value="NLPC_P60"/>
    <property type="match status" value="1"/>
</dbReference>
<name>A0A4V2MLB7_9SPHI</name>
<feature type="domain" description="NlpC/P60" evidence="6">
    <location>
        <begin position="46"/>
        <end position="168"/>
    </location>
</feature>
<gene>
    <name evidence="7" type="ORF">EZ437_11945</name>
</gene>
<dbReference type="GO" id="GO:0008234">
    <property type="term" value="F:cysteine-type peptidase activity"/>
    <property type="evidence" value="ECO:0007669"/>
    <property type="project" value="UniProtKB-KW"/>
</dbReference>
<dbReference type="PANTHER" id="PTHR47360">
    <property type="entry name" value="MUREIN DD-ENDOPEPTIDASE MEPS/MUREIN LD-CARBOXYPEPTIDASE"/>
    <property type="match status" value="1"/>
</dbReference>
<dbReference type="InterPro" id="IPR052062">
    <property type="entry name" value="Murein_DD/LD_carboxypeptidase"/>
</dbReference>
<proteinExistence type="inferred from homology"/>
<keyword evidence="5" id="KW-0788">Thiol protease</keyword>
<evidence type="ECO:0000259" key="6">
    <source>
        <dbReference type="PROSITE" id="PS51935"/>
    </source>
</evidence>
<evidence type="ECO:0000256" key="3">
    <source>
        <dbReference type="ARBA" id="ARBA00022729"/>
    </source>
</evidence>
<dbReference type="OrthoDB" id="9807055at2"/>
<keyword evidence="2" id="KW-0645">Protease</keyword>
<evidence type="ECO:0000256" key="2">
    <source>
        <dbReference type="ARBA" id="ARBA00022670"/>
    </source>
</evidence>
<comment type="similarity">
    <text evidence="1">Belongs to the peptidase C40 family.</text>
</comment>
<dbReference type="Gene3D" id="3.90.1720.10">
    <property type="entry name" value="endopeptidase domain like (from Nostoc punctiforme)"/>
    <property type="match status" value="1"/>
</dbReference>
<dbReference type="Proteomes" id="UP000293347">
    <property type="component" value="Unassembled WGS sequence"/>
</dbReference>
<evidence type="ECO:0000256" key="5">
    <source>
        <dbReference type="ARBA" id="ARBA00022807"/>
    </source>
</evidence>
<dbReference type="EMBL" id="SJSL01000002">
    <property type="protein sequence ID" value="TCD01447.1"/>
    <property type="molecule type" value="Genomic_DNA"/>
</dbReference>
<organism evidence="7 8">
    <name type="scientific">Pedobacter psychroterrae</name>
    <dbReference type="NCBI Taxonomy" id="2530453"/>
    <lineage>
        <taxon>Bacteria</taxon>
        <taxon>Pseudomonadati</taxon>
        <taxon>Bacteroidota</taxon>
        <taxon>Sphingobacteriia</taxon>
        <taxon>Sphingobacteriales</taxon>
        <taxon>Sphingobacteriaceae</taxon>
        <taxon>Pedobacter</taxon>
    </lineage>
</organism>
<dbReference type="GO" id="GO:0006508">
    <property type="term" value="P:proteolysis"/>
    <property type="evidence" value="ECO:0007669"/>
    <property type="project" value="UniProtKB-KW"/>
</dbReference>
<comment type="caution">
    <text evidence="7">The sequence shown here is derived from an EMBL/GenBank/DDBJ whole genome shotgun (WGS) entry which is preliminary data.</text>
</comment>